<feature type="domain" description="GCVT N-terminal" evidence="3">
    <location>
        <begin position="589"/>
        <end position="853"/>
    </location>
</feature>
<dbReference type="Pfam" id="PF17806">
    <property type="entry name" value="SO_alpha_A3"/>
    <property type="match status" value="1"/>
</dbReference>
<keyword evidence="2" id="KW-0560">Oxidoreductase</keyword>
<dbReference type="Gene3D" id="3.30.1360.120">
    <property type="entry name" value="Probable tRNA modification gtpase trme, domain 1"/>
    <property type="match status" value="1"/>
</dbReference>
<dbReference type="InterPro" id="IPR006222">
    <property type="entry name" value="GCVT_N"/>
</dbReference>
<dbReference type="PRINTS" id="PR00368">
    <property type="entry name" value="FADPNR"/>
</dbReference>
<dbReference type="InterPro" id="IPR013977">
    <property type="entry name" value="GcvT_C"/>
</dbReference>
<dbReference type="Proteomes" id="UP000520156">
    <property type="component" value="Unassembled WGS sequence"/>
</dbReference>
<dbReference type="InterPro" id="IPR027266">
    <property type="entry name" value="TrmE/GcvT-like"/>
</dbReference>
<dbReference type="PANTHER" id="PTHR43757:SF2">
    <property type="entry name" value="AMINOMETHYLTRANSFERASE, MITOCHONDRIAL"/>
    <property type="match status" value="1"/>
</dbReference>
<dbReference type="AlphaFoldDB" id="A0A7X1KBH5"/>
<gene>
    <name evidence="6" type="ORF">H7F49_06290</name>
</gene>
<sequence length="964" mass="101643">MTGPAARLTRPLVRFRFDGRAYEARAGDTLAAALLANGVTLVARSFKYHRPRGIMAAGVEEPSALVTVGTGGRREPNTRATDVIVYDGLEAFSQNAWPSLDLDLGAVNGWLARLIPAGFYYKTFFGPPRRWMIYERFIRKAAGLGAPPVEPDPDGFAHRAAFCDLLVVGAGPAGLAAALAAAEAGQRVMLVEQDARVGGALLRDPVTIDGMAGVPWAEAAAQRIRMAGGRVLLRATANGYWDGNLVTVVERLAEPGQAPGASRLAQRLWKVRCGRVLLATGAIERPLAFAGNDRPGVMLSQAVRGYVRRFGVVPGRRAVIATSHDDGYRTAFALAEAGAEVVAVLDGRATPEGDLVERARARFPVFAAARPIATRTSGHRLAGVTAEVAGRTQAFAADLLAMAGGQTPVVHLHKQAGGELDWDEVTQAFVPGPSRQGQRSLGAAAGRSVLAAILAEAWEAGGGAARDFAVEDPCGPAQPAAAAVIPARLPGKAFVDFQNDVTLDDIDLAWREGYRSVEHLKRYTTLGMATDQGKTSNMAALARLAQAQGVAIPQAGLTTFRPPYTPTTLGAFAGPAVGDHAGPVRRLRLHAAHEALGAIWLPSGYWFRPRAYPQPGETPGEASLREARMVRSRVGLVDVSTLATFEIAGPDAAALLERVCATTVGRLAVGRGRYTFMLREDGLVFDDGTVWRIAEERFLLTSSTGGADRMAQHLSYVRNVLAPDLRVSVVNLQEHHCAAALAGPRATAVLERLTGDAAPLHMHCHRTAIAGTAVLVLAASYSGERAFEVYAPGDRIAAVWAALLAAAQEAGGGAYGLDAMDHLRVEKGHVVVGAEVDGRGTPADLGLGGMVRKAGGFVGWQGLQRPVLADPAGRRHLVGVESLAGPLPEGAMLVGRAGDEPQGHVTTAAPRVAGEGWIGLALLRDGASRHGETLHAWSATRGLDVPVRIGPPLFYDPEGARYRD</sequence>
<keyword evidence="7" id="KW-1185">Reference proteome</keyword>
<dbReference type="SUPFAM" id="SSF101790">
    <property type="entry name" value="Aminomethyltransferase beta-barrel domain"/>
    <property type="match status" value="1"/>
</dbReference>
<dbReference type="PANTHER" id="PTHR43757">
    <property type="entry name" value="AMINOMETHYLTRANSFERASE"/>
    <property type="match status" value="1"/>
</dbReference>
<evidence type="ECO:0000313" key="6">
    <source>
        <dbReference type="EMBL" id="MBC2651306.1"/>
    </source>
</evidence>
<dbReference type="Pfam" id="PF12831">
    <property type="entry name" value="FAD_oxidored"/>
    <property type="match status" value="1"/>
</dbReference>
<dbReference type="InterPro" id="IPR041854">
    <property type="entry name" value="BFD-like_2Fe2S-bd_dom_sf"/>
</dbReference>
<feature type="domain" description="SoxA A3" evidence="5">
    <location>
        <begin position="491"/>
        <end position="574"/>
    </location>
</feature>
<dbReference type="SUPFAM" id="SSF51905">
    <property type="entry name" value="FAD/NAD(P)-binding domain"/>
    <property type="match status" value="1"/>
</dbReference>
<accession>A0A7X1KBH5</accession>
<evidence type="ECO:0000259" key="5">
    <source>
        <dbReference type="Pfam" id="PF17806"/>
    </source>
</evidence>
<name>A0A7X1KBH5_9SPHN</name>
<feature type="domain" description="Aminomethyltransferase C-terminal" evidence="4">
    <location>
        <begin position="875"/>
        <end position="956"/>
    </location>
</feature>
<dbReference type="EMBL" id="JACLAU010000006">
    <property type="protein sequence ID" value="MBC2651306.1"/>
    <property type="molecule type" value="Genomic_DNA"/>
</dbReference>
<organism evidence="6 7">
    <name type="scientific">Novosphingobium aerophilum</name>
    <dbReference type="NCBI Taxonomy" id="2839843"/>
    <lineage>
        <taxon>Bacteria</taxon>
        <taxon>Pseudomonadati</taxon>
        <taxon>Pseudomonadota</taxon>
        <taxon>Alphaproteobacteria</taxon>
        <taxon>Sphingomonadales</taxon>
        <taxon>Sphingomonadaceae</taxon>
        <taxon>Novosphingobium</taxon>
    </lineage>
</organism>
<protein>
    <submittedName>
        <fullName evidence="6">(2Fe-2S)-binding protein</fullName>
    </submittedName>
</protein>
<evidence type="ECO:0000313" key="7">
    <source>
        <dbReference type="Proteomes" id="UP000520156"/>
    </source>
</evidence>
<evidence type="ECO:0000259" key="4">
    <source>
        <dbReference type="Pfam" id="PF08669"/>
    </source>
</evidence>
<dbReference type="SUPFAM" id="SSF103025">
    <property type="entry name" value="Folate-binding domain"/>
    <property type="match status" value="1"/>
</dbReference>
<dbReference type="Pfam" id="PF08669">
    <property type="entry name" value="GCV_T_C"/>
    <property type="match status" value="1"/>
</dbReference>
<dbReference type="InterPro" id="IPR036188">
    <property type="entry name" value="FAD/NAD-bd_sf"/>
</dbReference>
<dbReference type="InterPro" id="IPR041117">
    <property type="entry name" value="SoxA_A3"/>
</dbReference>
<comment type="similarity">
    <text evidence="1">Belongs to the GcvT family.</text>
</comment>
<dbReference type="Pfam" id="PF01571">
    <property type="entry name" value="GCV_T"/>
    <property type="match status" value="1"/>
</dbReference>
<dbReference type="InterPro" id="IPR042204">
    <property type="entry name" value="2Fe-2S-bd_N"/>
</dbReference>
<dbReference type="GO" id="GO:0005829">
    <property type="term" value="C:cytosol"/>
    <property type="evidence" value="ECO:0007669"/>
    <property type="project" value="TreeGrafter"/>
</dbReference>
<comment type="caution">
    <text evidence="6">The sequence shown here is derived from an EMBL/GenBank/DDBJ whole genome shotgun (WGS) entry which is preliminary data.</text>
</comment>
<evidence type="ECO:0000256" key="1">
    <source>
        <dbReference type="ARBA" id="ARBA00008609"/>
    </source>
</evidence>
<reference evidence="6 7" key="1">
    <citation type="submission" date="2020-08" db="EMBL/GenBank/DDBJ databases">
        <title>The genome sequence of Novosphingobium flavum 4Y4.</title>
        <authorList>
            <person name="Liu Y."/>
        </authorList>
    </citation>
    <scope>NUCLEOTIDE SEQUENCE [LARGE SCALE GENOMIC DNA]</scope>
    <source>
        <strain evidence="6 7">4Y4</strain>
    </source>
</reference>
<evidence type="ECO:0000256" key="2">
    <source>
        <dbReference type="ARBA" id="ARBA00023002"/>
    </source>
</evidence>
<dbReference type="Pfam" id="PF13510">
    <property type="entry name" value="Fer2_4"/>
    <property type="match status" value="1"/>
</dbReference>
<dbReference type="Gene3D" id="3.50.50.60">
    <property type="entry name" value="FAD/NAD(P)-binding domain"/>
    <property type="match status" value="1"/>
</dbReference>
<dbReference type="InterPro" id="IPR029043">
    <property type="entry name" value="GcvT/YgfZ_C"/>
</dbReference>
<dbReference type="Gene3D" id="1.10.10.1100">
    <property type="entry name" value="BFD-like [2Fe-2S]-binding domain"/>
    <property type="match status" value="1"/>
</dbReference>
<dbReference type="PRINTS" id="PR00411">
    <property type="entry name" value="PNDRDTASEI"/>
</dbReference>
<dbReference type="Gene3D" id="3.10.20.440">
    <property type="entry name" value="2Fe-2S iron-sulphur cluster binding domain, sarcosine oxidase, alpha subunit, N-terminal domain"/>
    <property type="match status" value="1"/>
</dbReference>
<proteinExistence type="inferred from homology"/>
<dbReference type="RefSeq" id="WP_185682726.1">
    <property type="nucleotide sequence ID" value="NZ_JACLAU010000006.1"/>
</dbReference>
<dbReference type="GO" id="GO:0016491">
    <property type="term" value="F:oxidoreductase activity"/>
    <property type="evidence" value="ECO:0007669"/>
    <property type="project" value="UniProtKB-KW"/>
</dbReference>
<dbReference type="InterPro" id="IPR028896">
    <property type="entry name" value="GcvT/YgfZ/DmdA"/>
</dbReference>
<evidence type="ECO:0000259" key="3">
    <source>
        <dbReference type="Pfam" id="PF01571"/>
    </source>
</evidence>